<evidence type="ECO:0000256" key="1">
    <source>
        <dbReference type="ARBA" id="ARBA00007365"/>
    </source>
</evidence>
<gene>
    <name evidence="3" type="ORF">EPI10_021440</name>
</gene>
<evidence type="ECO:0000313" key="3">
    <source>
        <dbReference type="EMBL" id="KAA3481044.1"/>
    </source>
</evidence>
<dbReference type="OrthoDB" id="1166594at2759"/>
<dbReference type="Gene3D" id="2.40.100.10">
    <property type="entry name" value="Cyclophilin-like"/>
    <property type="match status" value="2"/>
</dbReference>
<comment type="caution">
    <text evidence="3">The sequence shown here is derived from an EMBL/GenBank/DDBJ whole genome shotgun (WGS) entry which is preliminary data.</text>
</comment>
<dbReference type="Pfam" id="PF00160">
    <property type="entry name" value="Pro_isomerase"/>
    <property type="match status" value="1"/>
</dbReference>
<proteinExistence type="inferred from homology"/>
<evidence type="ECO:0000313" key="4">
    <source>
        <dbReference type="Proteomes" id="UP000325315"/>
    </source>
</evidence>
<keyword evidence="3" id="KW-0413">Isomerase</keyword>
<name>A0A5B6WI96_9ROSI</name>
<evidence type="ECO:0000259" key="2">
    <source>
        <dbReference type="Pfam" id="PF00160"/>
    </source>
</evidence>
<dbReference type="EMBL" id="SMMG02000003">
    <property type="protein sequence ID" value="KAA3481044.1"/>
    <property type="molecule type" value="Genomic_DNA"/>
</dbReference>
<dbReference type="PANTHER" id="PTHR11071:SF561">
    <property type="entry name" value="PEPTIDYL-PROLYL CIS-TRANS ISOMERASE D-RELATED"/>
    <property type="match status" value="1"/>
</dbReference>
<protein>
    <submittedName>
        <fullName evidence="3">Peptidyl-prolyl cis-trans isomerase CYP95-like isoform X3</fullName>
    </submittedName>
</protein>
<dbReference type="InterPro" id="IPR002130">
    <property type="entry name" value="Cyclophilin-type_PPIase_dom"/>
</dbReference>
<dbReference type="Proteomes" id="UP000325315">
    <property type="component" value="Unassembled WGS sequence"/>
</dbReference>
<dbReference type="GO" id="GO:0016018">
    <property type="term" value="F:cyclosporin A binding"/>
    <property type="evidence" value="ECO:0007669"/>
    <property type="project" value="TreeGrafter"/>
</dbReference>
<accession>A0A5B6WI96</accession>
<dbReference type="GO" id="GO:0005737">
    <property type="term" value="C:cytoplasm"/>
    <property type="evidence" value="ECO:0007669"/>
    <property type="project" value="TreeGrafter"/>
</dbReference>
<keyword evidence="4" id="KW-1185">Reference proteome</keyword>
<dbReference type="SUPFAM" id="SSF50891">
    <property type="entry name" value="Cyclophilin-like"/>
    <property type="match status" value="1"/>
</dbReference>
<organism evidence="3 4">
    <name type="scientific">Gossypium australe</name>
    <dbReference type="NCBI Taxonomy" id="47621"/>
    <lineage>
        <taxon>Eukaryota</taxon>
        <taxon>Viridiplantae</taxon>
        <taxon>Streptophyta</taxon>
        <taxon>Embryophyta</taxon>
        <taxon>Tracheophyta</taxon>
        <taxon>Spermatophyta</taxon>
        <taxon>Magnoliopsida</taxon>
        <taxon>eudicotyledons</taxon>
        <taxon>Gunneridae</taxon>
        <taxon>Pentapetalae</taxon>
        <taxon>rosids</taxon>
        <taxon>malvids</taxon>
        <taxon>Malvales</taxon>
        <taxon>Malvaceae</taxon>
        <taxon>Malvoideae</taxon>
        <taxon>Gossypium</taxon>
    </lineage>
</organism>
<feature type="domain" description="PPIase cyclophilin-type" evidence="2">
    <location>
        <begin position="38"/>
        <end position="78"/>
    </location>
</feature>
<dbReference type="GO" id="GO:0006457">
    <property type="term" value="P:protein folding"/>
    <property type="evidence" value="ECO:0007669"/>
    <property type="project" value="TreeGrafter"/>
</dbReference>
<dbReference type="GO" id="GO:0003755">
    <property type="term" value="F:peptidyl-prolyl cis-trans isomerase activity"/>
    <property type="evidence" value="ECO:0007669"/>
    <property type="project" value="InterPro"/>
</dbReference>
<sequence>MDVSIDGDPAERMFSLILQLFPDIAPKTAEKFCALCTDESPRLKHDGPGLLSMAIADRDIVGSQFVITFKANHDLDRQEEK</sequence>
<reference evidence="4" key="1">
    <citation type="journal article" date="2019" name="Plant Biotechnol. J.">
        <title>Genome sequencing of the Australian wild diploid species Gossypium australe highlights disease resistance and delayed gland morphogenesis.</title>
        <authorList>
            <person name="Cai Y."/>
            <person name="Cai X."/>
            <person name="Wang Q."/>
            <person name="Wang P."/>
            <person name="Zhang Y."/>
            <person name="Cai C."/>
            <person name="Xu Y."/>
            <person name="Wang K."/>
            <person name="Zhou Z."/>
            <person name="Wang C."/>
            <person name="Geng S."/>
            <person name="Li B."/>
            <person name="Dong Q."/>
            <person name="Hou Y."/>
            <person name="Wang H."/>
            <person name="Ai P."/>
            <person name="Liu Z."/>
            <person name="Yi F."/>
            <person name="Sun M."/>
            <person name="An G."/>
            <person name="Cheng J."/>
            <person name="Zhang Y."/>
            <person name="Shi Q."/>
            <person name="Xie Y."/>
            <person name="Shi X."/>
            <person name="Chang Y."/>
            <person name="Huang F."/>
            <person name="Chen Y."/>
            <person name="Hong S."/>
            <person name="Mi L."/>
            <person name="Sun Q."/>
            <person name="Zhang L."/>
            <person name="Zhou B."/>
            <person name="Peng R."/>
            <person name="Zhang X."/>
            <person name="Liu F."/>
        </authorList>
    </citation>
    <scope>NUCLEOTIDE SEQUENCE [LARGE SCALE GENOMIC DNA]</scope>
    <source>
        <strain evidence="4">cv. PA1801</strain>
    </source>
</reference>
<dbReference type="PANTHER" id="PTHR11071">
    <property type="entry name" value="PEPTIDYL-PROLYL CIS-TRANS ISOMERASE"/>
    <property type="match status" value="1"/>
</dbReference>
<dbReference type="AlphaFoldDB" id="A0A5B6WI96"/>
<comment type="similarity">
    <text evidence="1">Belongs to the cyclophilin-type PPIase family.</text>
</comment>
<dbReference type="InterPro" id="IPR029000">
    <property type="entry name" value="Cyclophilin-like_dom_sf"/>
</dbReference>